<gene>
    <name evidence="4" type="ORF">ABB22_08950</name>
</gene>
<dbReference type="Pfam" id="PF00691">
    <property type="entry name" value="OmpA"/>
    <property type="match status" value="1"/>
</dbReference>
<dbReference type="InterPro" id="IPR006665">
    <property type="entry name" value="OmpA-like"/>
</dbReference>
<dbReference type="PANTHER" id="PTHR30329">
    <property type="entry name" value="STATOR ELEMENT OF FLAGELLAR MOTOR COMPLEX"/>
    <property type="match status" value="1"/>
</dbReference>
<sequence>MKIFSAVTRSATATRPAEDDPMKSPHTRSTLSRALLSAAILSIVAGIASAQQTRLNPQEKRITDEAIHADLQGYEATQGRIKALNDGGRPVRDYHLSKAQCWLDVSFHEYTRNDRSAFPQEALTESEKLIVDMENGVSPIPTDTALVNNARYLRDDLWQRLKAIHGTPGFSCAQQAVACGEVELVHAGNEFNQQQWRHSKPYIQIAEDLVNDAEALARQCGVAPDAAPVLAPAPTPGPLIANVLFEFDRDGRKDIRTYSLESIDRALATIAGERRELAGVTLVGHADRMQGKGFDYNQGLSQRRAQTVRELLIGRGIDPGMIRYEYRGDTRQVQQCDGVKPRAALLECLLPNRRVEVRFELAK</sequence>
<evidence type="ECO:0000256" key="2">
    <source>
        <dbReference type="SAM" id="MobiDB-lite"/>
    </source>
</evidence>
<comment type="caution">
    <text evidence="4">The sequence shown here is derived from an EMBL/GenBank/DDBJ whole genome shotgun (WGS) entry which is preliminary data.</text>
</comment>
<dbReference type="Gene3D" id="3.30.1330.60">
    <property type="entry name" value="OmpA-like domain"/>
    <property type="match status" value="1"/>
</dbReference>
<evidence type="ECO:0000313" key="5">
    <source>
        <dbReference type="Proteomes" id="UP000050902"/>
    </source>
</evidence>
<reference evidence="4 5" key="1">
    <citation type="submission" date="2015-05" db="EMBL/GenBank/DDBJ databases">
        <title>Genome sequencing and analysis of members of genus Stenotrophomonas.</title>
        <authorList>
            <person name="Patil P.P."/>
            <person name="Midha S."/>
            <person name="Patil P.B."/>
        </authorList>
    </citation>
    <scope>NUCLEOTIDE SEQUENCE [LARGE SCALE GENOMIC DNA]</scope>
    <source>
        <strain evidence="4 5">DSM 12575</strain>
    </source>
</reference>
<dbReference type="InterPro" id="IPR050330">
    <property type="entry name" value="Bact_OuterMem_StrucFunc"/>
</dbReference>
<evidence type="ECO:0000259" key="3">
    <source>
        <dbReference type="PROSITE" id="PS51123"/>
    </source>
</evidence>
<dbReference type="CDD" id="cd07185">
    <property type="entry name" value="OmpA_C-like"/>
    <property type="match status" value="1"/>
</dbReference>
<organism evidence="4 5">
    <name type="scientific">Stenotrophomonas nitritireducens</name>
    <dbReference type="NCBI Taxonomy" id="83617"/>
    <lineage>
        <taxon>Bacteria</taxon>
        <taxon>Pseudomonadati</taxon>
        <taxon>Pseudomonadota</taxon>
        <taxon>Gammaproteobacteria</taxon>
        <taxon>Lysobacterales</taxon>
        <taxon>Lysobacteraceae</taxon>
        <taxon>Stenotrophomonas</taxon>
    </lineage>
</organism>
<feature type="domain" description="OmpA-like" evidence="3">
    <location>
        <begin position="232"/>
        <end position="363"/>
    </location>
</feature>
<dbReference type="PANTHER" id="PTHR30329:SF21">
    <property type="entry name" value="LIPOPROTEIN YIAD-RELATED"/>
    <property type="match status" value="1"/>
</dbReference>
<evidence type="ECO:0000256" key="1">
    <source>
        <dbReference type="PROSITE-ProRule" id="PRU00473"/>
    </source>
</evidence>
<accession>A0ABR5NK56</accession>
<keyword evidence="5" id="KW-1185">Reference proteome</keyword>
<dbReference type="PROSITE" id="PS51123">
    <property type="entry name" value="OMPA_2"/>
    <property type="match status" value="1"/>
</dbReference>
<feature type="region of interest" description="Disordered" evidence="2">
    <location>
        <begin position="1"/>
        <end position="28"/>
    </location>
</feature>
<dbReference type="SUPFAM" id="SSF103088">
    <property type="entry name" value="OmpA-like"/>
    <property type="match status" value="1"/>
</dbReference>
<proteinExistence type="predicted"/>
<dbReference type="InterPro" id="IPR036737">
    <property type="entry name" value="OmpA-like_sf"/>
</dbReference>
<evidence type="ECO:0000313" key="4">
    <source>
        <dbReference type="EMBL" id="KRG57547.1"/>
    </source>
</evidence>
<dbReference type="EMBL" id="LDJG01000012">
    <property type="protein sequence ID" value="KRG57547.1"/>
    <property type="molecule type" value="Genomic_DNA"/>
</dbReference>
<name>A0ABR5NK56_9GAMM</name>
<dbReference type="Proteomes" id="UP000050902">
    <property type="component" value="Unassembled WGS sequence"/>
</dbReference>
<protein>
    <recommendedName>
        <fullName evidence="3">OmpA-like domain-containing protein</fullName>
    </recommendedName>
</protein>
<keyword evidence="1" id="KW-0472">Membrane</keyword>